<dbReference type="RefSeq" id="WP_167298132.1">
    <property type="nucleotide sequence ID" value="NZ_JAASQV010000001.1"/>
</dbReference>
<dbReference type="InterPro" id="IPR011042">
    <property type="entry name" value="6-blade_b-propeller_TolB-like"/>
</dbReference>
<evidence type="ECO:0000256" key="1">
    <source>
        <dbReference type="SAM" id="SignalP"/>
    </source>
</evidence>
<protein>
    <recommendedName>
        <fullName evidence="2">Cadherin domain-containing protein</fullName>
    </recommendedName>
</protein>
<dbReference type="GO" id="GO:0005509">
    <property type="term" value="F:calcium ion binding"/>
    <property type="evidence" value="ECO:0007669"/>
    <property type="project" value="InterPro"/>
</dbReference>
<dbReference type="PROSITE" id="PS50268">
    <property type="entry name" value="CADHERIN_2"/>
    <property type="match status" value="1"/>
</dbReference>
<feature type="signal peptide" evidence="1">
    <location>
        <begin position="1"/>
        <end position="25"/>
    </location>
</feature>
<sequence length="524" mass="55977">MTCVTRSGLAWGALVLGLLVGSACSDGGGGAPTPSPTPTPVVNTKPHFTSANAVSVPENSTAVFYTATGADPEGDPVSFRVTGGDDAAFFQITPSGQLSFKNPVDFEVPSDKDKDNKYIVELTINDPAGLGEGLILTVTVTDVTTGPYHVRRVATGLTQPVYATGVTDGSGRMLVVQKTGQIRVVDPASGAIAATPFLDVSSQVTTDGQRGLLGLALAPDFATSGLAYVFLTNMSGDIEIRRYATPAADRSRLDPSTAMLVLRIPHSGSNRNYGGWIGFSPNDGYLYIATGDADDCGTGVTTLSVARRCNAQGGSPLLGKVLRLDPTKDDFPADPDQNYGLTPTNRTLAILSGFRNPYRASFDRAYPRNFWVSDIGQSLQEEVNFVQIKNTYVGNTYHQDEQFDWPYLEGDIVHVNDTSYMRGAGYNRFTWNHGTGDYNANAIVGGYVYRGPAESLQGIYIAGDYSSGRVFGIKNDGVSPGLRLTQAFRPDIGTIDHISSFGEDQKGNLYIVDYDGELFVVVAD</sequence>
<proteinExistence type="predicted"/>
<evidence type="ECO:0000259" key="2">
    <source>
        <dbReference type="PROSITE" id="PS50268"/>
    </source>
</evidence>
<dbReference type="Pfam" id="PF07995">
    <property type="entry name" value="GSDH"/>
    <property type="match status" value="1"/>
</dbReference>
<dbReference type="Gene3D" id="2.120.10.30">
    <property type="entry name" value="TolB, C-terminal domain"/>
    <property type="match status" value="1"/>
</dbReference>
<dbReference type="Proteomes" id="UP000564677">
    <property type="component" value="Unassembled WGS sequence"/>
</dbReference>
<feature type="chain" id="PRO_5031078354" description="Cadherin domain-containing protein" evidence="1">
    <location>
        <begin position="26"/>
        <end position="524"/>
    </location>
</feature>
<organism evidence="3 4">
    <name type="scientific">Sphingomonas leidyi</name>
    <dbReference type="NCBI Taxonomy" id="68569"/>
    <lineage>
        <taxon>Bacteria</taxon>
        <taxon>Pseudomonadati</taxon>
        <taxon>Pseudomonadota</taxon>
        <taxon>Alphaproteobacteria</taxon>
        <taxon>Sphingomonadales</taxon>
        <taxon>Sphingomonadaceae</taxon>
        <taxon>Sphingomonas</taxon>
    </lineage>
</organism>
<name>A0A7X5UWU0_9SPHN</name>
<dbReference type="SUPFAM" id="SSF49313">
    <property type="entry name" value="Cadherin-like"/>
    <property type="match status" value="1"/>
</dbReference>
<dbReference type="InterPro" id="IPR015919">
    <property type="entry name" value="Cadherin-like_sf"/>
</dbReference>
<evidence type="ECO:0000313" key="3">
    <source>
        <dbReference type="EMBL" id="NIJ63651.1"/>
    </source>
</evidence>
<dbReference type="EMBL" id="JAASQV010000001">
    <property type="protein sequence ID" value="NIJ63651.1"/>
    <property type="molecule type" value="Genomic_DNA"/>
</dbReference>
<dbReference type="InterPro" id="IPR012938">
    <property type="entry name" value="Glc/Sorbosone_DH"/>
</dbReference>
<keyword evidence="1" id="KW-0732">Signal</keyword>
<gene>
    <name evidence="3" type="ORF">FHR20_000582</name>
</gene>
<dbReference type="PANTHER" id="PTHR19328:SF75">
    <property type="entry name" value="ALDOSE SUGAR DEHYDROGENASE YLII"/>
    <property type="match status" value="1"/>
</dbReference>
<feature type="domain" description="Cadherin" evidence="2">
    <location>
        <begin position="48"/>
        <end position="162"/>
    </location>
</feature>
<dbReference type="PANTHER" id="PTHR19328">
    <property type="entry name" value="HEDGEHOG-INTERACTING PROTEIN"/>
    <property type="match status" value="1"/>
</dbReference>
<dbReference type="InterPro" id="IPR011041">
    <property type="entry name" value="Quinoprot_gluc/sorb_DH_b-prop"/>
</dbReference>
<keyword evidence="4" id="KW-1185">Reference proteome</keyword>
<dbReference type="GO" id="GO:0016020">
    <property type="term" value="C:membrane"/>
    <property type="evidence" value="ECO:0007669"/>
    <property type="project" value="InterPro"/>
</dbReference>
<accession>A0A7X5UWU0</accession>
<comment type="caution">
    <text evidence="3">The sequence shown here is derived from an EMBL/GenBank/DDBJ whole genome shotgun (WGS) entry which is preliminary data.</text>
</comment>
<dbReference type="InterPro" id="IPR002126">
    <property type="entry name" value="Cadherin-like_dom"/>
</dbReference>
<dbReference type="AlphaFoldDB" id="A0A7X5UWU0"/>
<dbReference type="SUPFAM" id="SSF50952">
    <property type="entry name" value="Soluble quinoprotein glucose dehydrogenase"/>
    <property type="match status" value="1"/>
</dbReference>
<dbReference type="Gene3D" id="2.60.40.60">
    <property type="entry name" value="Cadherins"/>
    <property type="match status" value="1"/>
</dbReference>
<evidence type="ECO:0000313" key="4">
    <source>
        <dbReference type="Proteomes" id="UP000564677"/>
    </source>
</evidence>
<dbReference type="GO" id="GO:0007156">
    <property type="term" value="P:homophilic cell adhesion via plasma membrane adhesion molecules"/>
    <property type="evidence" value="ECO:0007669"/>
    <property type="project" value="InterPro"/>
</dbReference>
<reference evidence="3 4" key="1">
    <citation type="submission" date="2020-03" db="EMBL/GenBank/DDBJ databases">
        <title>Genomic Encyclopedia of Type Strains, Phase IV (KMG-IV): sequencing the most valuable type-strain genomes for metagenomic binning, comparative biology and taxonomic classification.</title>
        <authorList>
            <person name="Goeker M."/>
        </authorList>
    </citation>
    <scope>NUCLEOTIDE SEQUENCE [LARGE SCALE GENOMIC DNA]</scope>
    <source>
        <strain evidence="3 4">DSM 4733</strain>
    </source>
</reference>
<dbReference type="PROSITE" id="PS51257">
    <property type="entry name" value="PROKAR_LIPOPROTEIN"/>
    <property type="match status" value="1"/>
</dbReference>